<feature type="transmembrane region" description="Helical" evidence="1">
    <location>
        <begin position="21"/>
        <end position="44"/>
    </location>
</feature>
<sequence>MVFYIIIYVFIIQKMMKSFINFIKVALIGAPLLNKMIGIFLISMFPVIELRGAIPVGAAIGLPWYLNMIVSIVGNMLPVPFILLFSVKFFEFMKKRNILVKFIEKIENRAKKRSEGLATGEFIGLMLFVAVPFPGTGAWTGALIAALLQFERKKSFFYIGLGVIIAAAVMTMASYGVISIFAPKH</sequence>
<evidence type="ECO:0000313" key="2">
    <source>
        <dbReference type="EMBL" id="BBM53860.1"/>
    </source>
</evidence>
<dbReference type="Pfam" id="PF06695">
    <property type="entry name" value="Sm_multidrug_ex"/>
    <property type="match status" value="1"/>
</dbReference>
<gene>
    <name evidence="2" type="ORF">JMUB3936_0124</name>
</gene>
<proteinExistence type="predicted"/>
<protein>
    <submittedName>
        <fullName evidence="2">Transporter</fullName>
    </submittedName>
</protein>
<keyword evidence="1" id="KW-1133">Transmembrane helix</keyword>
<dbReference type="InterPro" id="IPR009577">
    <property type="entry name" value="Sm_multidrug_ex"/>
</dbReference>
<evidence type="ECO:0000256" key="1">
    <source>
        <dbReference type="SAM" id="Phobius"/>
    </source>
</evidence>
<accession>A0A510KQ58</accession>
<dbReference type="EMBL" id="AP019841">
    <property type="protein sequence ID" value="BBM53860.1"/>
    <property type="molecule type" value="Genomic_DNA"/>
</dbReference>
<organism evidence="2 3">
    <name type="scientific">Leptotrichia wadei</name>
    <dbReference type="NCBI Taxonomy" id="157687"/>
    <lineage>
        <taxon>Bacteria</taxon>
        <taxon>Fusobacteriati</taxon>
        <taxon>Fusobacteriota</taxon>
        <taxon>Fusobacteriia</taxon>
        <taxon>Fusobacteriales</taxon>
        <taxon>Leptotrichiaceae</taxon>
        <taxon>Leptotrichia</taxon>
    </lineage>
</organism>
<dbReference type="PANTHER" id="PTHR36007:SF2">
    <property type="entry name" value="TRANSPORT PROTEIN-RELATED"/>
    <property type="match status" value="1"/>
</dbReference>
<keyword evidence="1" id="KW-0812">Transmembrane</keyword>
<feature type="transmembrane region" description="Helical" evidence="1">
    <location>
        <begin position="64"/>
        <end position="87"/>
    </location>
</feature>
<keyword evidence="1" id="KW-0472">Membrane</keyword>
<reference evidence="2 3" key="1">
    <citation type="submission" date="2019-07" db="EMBL/GenBank/DDBJ databases">
        <title>Complete Genome Sequence of Leptotrichia wadei Strain JMUB3936.</title>
        <authorList>
            <person name="Watanabe S."/>
            <person name="Cui L."/>
        </authorList>
    </citation>
    <scope>NUCLEOTIDE SEQUENCE [LARGE SCALE GENOMIC DNA]</scope>
    <source>
        <strain evidence="2 3">JMUB3936</strain>
    </source>
</reference>
<feature type="transmembrane region" description="Helical" evidence="1">
    <location>
        <begin position="122"/>
        <end position="150"/>
    </location>
</feature>
<name>A0A510KQ58_9FUSO</name>
<dbReference type="PANTHER" id="PTHR36007">
    <property type="entry name" value="TRANSPORT PROTEIN-RELATED"/>
    <property type="match status" value="1"/>
</dbReference>
<dbReference type="Proteomes" id="UP000321944">
    <property type="component" value="Chromosome"/>
</dbReference>
<evidence type="ECO:0000313" key="3">
    <source>
        <dbReference type="Proteomes" id="UP000321944"/>
    </source>
</evidence>
<feature type="transmembrane region" description="Helical" evidence="1">
    <location>
        <begin position="156"/>
        <end position="182"/>
    </location>
</feature>
<dbReference type="AlphaFoldDB" id="A0A510KQ58"/>